<keyword evidence="1" id="KW-0238">DNA-binding</keyword>
<dbReference type="PANTHER" id="PTHR43214:SF42">
    <property type="entry name" value="TRANSCRIPTIONAL REGULATORY PROTEIN DESR"/>
    <property type="match status" value="1"/>
</dbReference>
<dbReference type="Pfam" id="PF00196">
    <property type="entry name" value="GerE"/>
    <property type="match status" value="1"/>
</dbReference>
<evidence type="ECO:0000313" key="4">
    <source>
        <dbReference type="Proteomes" id="UP001597101"/>
    </source>
</evidence>
<comment type="caution">
    <text evidence="3">The sequence shown here is derived from an EMBL/GenBank/DDBJ whole genome shotgun (WGS) entry which is preliminary data.</text>
</comment>
<dbReference type="PRINTS" id="PR00038">
    <property type="entry name" value="HTHLUXR"/>
</dbReference>
<protein>
    <submittedName>
        <fullName evidence="3">Response regulator transcription factor</fullName>
    </submittedName>
</protein>
<dbReference type="Proteomes" id="UP001597101">
    <property type="component" value="Unassembled WGS sequence"/>
</dbReference>
<gene>
    <name evidence="3" type="ORF">ACFQ14_08915</name>
</gene>
<proteinExistence type="predicted"/>
<organism evidence="3 4">
    <name type="scientific">Pseudahrensia aquimaris</name>
    <dbReference type="NCBI Taxonomy" id="744461"/>
    <lineage>
        <taxon>Bacteria</taxon>
        <taxon>Pseudomonadati</taxon>
        <taxon>Pseudomonadota</taxon>
        <taxon>Alphaproteobacteria</taxon>
        <taxon>Hyphomicrobiales</taxon>
        <taxon>Ahrensiaceae</taxon>
        <taxon>Pseudahrensia</taxon>
    </lineage>
</organism>
<dbReference type="Gene3D" id="1.10.10.10">
    <property type="entry name" value="Winged helix-like DNA-binding domain superfamily/Winged helix DNA-binding domain"/>
    <property type="match status" value="1"/>
</dbReference>
<evidence type="ECO:0000313" key="3">
    <source>
        <dbReference type="EMBL" id="MFD0916526.1"/>
    </source>
</evidence>
<name>A0ABW3FID3_9HYPH</name>
<dbReference type="EMBL" id="JBHTJV010000009">
    <property type="protein sequence ID" value="MFD0916526.1"/>
    <property type="molecule type" value="Genomic_DNA"/>
</dbReference>
<accession>A0ABW3FID3</accession>
<dbReference type="SMART" id="SM00421">
    <property type="entry name" value="HTH_LUXR"/>
    <property type="match status" value="1"/>
</dbReference>
<feature type="domain" description="HTH luxR-type" evidence="2">
    <location>
        <begin position="167"/>
        <end position="232"/>
    </location>
</feature>
<dbReference type="PANTHER" id="PTHR43214">
    <property type="entry name" value="TWO-COMPONENT RESPONSE REGULATOR"/>
    <property type="match status" value="1"/>
</dbReference>
<dbReference type="InterPro" id="IPR036388">
    <property type="entry name" value="WH-like_DNA-bd_sf"/>
</dbReference>
<dbReference type="InterPro" id="IPR016032">
    <property type="entry name" value="Sig_transdc_resp-reg_C-effctor"/>
</dbReference>
<dbReference type="InterPro" id="IPR000792">
    <property type="entry name" value="Tscrpt_reg_LuxR_C"/>
</dbReference>
<dbReference type="InterPro" id="IPR039420">
    <property type="entry name" value="WalR-like"/>
</dbReference>
<dbReference type="CDD" id="cd06170">
    <property type="entry name" value="LuxR_C_like"/>
    <property type="match status" value="1"/>
</dbReference>
<keyword evidence="4" id="KW-1185">Reference proteome</keyword>
<dbReference type="PROSITE" id="PS50043">
    <property type="entry name" value="HTH_LUXR_2"/>
    <property type="match status" value="1"/>
</dbReference>
<evidence type="ECO:0000259" key="2">
    <source>
        <dbReference type="PROSITE" id="PS50043"/>
    </source>
</evidence>
<sequence length="235" mass="25670">MSDIGNGRTATYSSRLVIIGFGGAFPSLPKRLLAEEYPNLQISEFRTVRETLDDVDEAPELVLIDENCCCELVEDCHDAKTKFGRAQIALAYSGASVSTECLHVFLKERAVDSFLPMDICIDAWLATIGLLLKGGRHIPPDLVSGLLSKQFEGDSPATKTAATKPDCPAAIRILTPRELEILDLVALGHQNKIIAADLGLSENTVKLHLHHIITKLNVSNRTEAAAHYHVYRAAK</sequence>
<evidence type="ECO:0000256" key="1">
    <source>
        <dbReference type="ARBA" id="ARBA00023125"/>
    </source>
</evidence>
<reference evidence="4" key="1">
    <citation type="journal article" date="2019" name="Int. J. Syst. Evol. Microbiol.">
        <title>The Global Catalogue of Microorganisms (GCM) 10K type strain sequencing project: providing services to taxonomists for standard genome sequencing and annotation.</title>
        <authorList>
            <consortium name="The Broad Institute Genomics Platform"/>
            <consortium name="The Broad Institute Genome Sequencing Center for Infectious Disease"/>
            <person name="Wu L."/>
            <person name="Ma J."/>
        </authorList>
    </citation>
    <scope>NUCLEOTIDE SEQUENCE [LARGE SCALE GENOMIC DNA]</scope>
    <source>
        <strain evidence="4">CCUG 60023</strain>
    </source>
</reference>
<dbReference type="SUPFAM" id="SSF46894">
    <property type="entry name" value="C-terminal effector domain of the bipartite response regulators"/>
    <property type="match status" value="1"/>
</dbReference>
<dbReference type="PROSITE" id="PS00622">
    <property type="entry name" value="HTH_LUXR_1"/>
    <property type="match status" value="1"/>
</dbReference>
<dbReference type="RefSeq" id="WP_377212388.1">
    <property type="nucleotide sequence ID" value="NZ_JBHTJV010000009.1"/>
</dbReference>